<dbReference type="InterPro" id="IPR036047">
    <property type="entry name" value="F-box-like_dom_sf"/>
</dbReference>
<dbReference type="SUPFAM" id="SSF81383">
    <property type="entry name" value="F-box domain"/>
    <property type="match status" value="1"/>
</dbReference>
<accession>A0A9N9EL68</accession>
<feature type="non-terminal residue" evidence="3">
    <location>
        <position position="1"/>
    </location>
</feature>
<evidence type="ECO:0000313" key="3">
    <source>
        <dbReference type="EMBL" id="CAG8682366.1"/>
    </source>
</evidence>
<feature type="compositionally biased region" description="Low complexity" evidence="1">
    <location>
        <begin position="7"/>
        <end position="22"/>
    </location>
</feature>
<organism evidence="3 4">
    <name type="scientific">Funneliformis mosseae</name>
    <name type="common">Endomycorrhizal fungus</name>
    <name type="synonym">Glomus mosseae</name>
    <dbReference type="NCBI Taxonomy" id="27381"/>
    <lineage>
        <taxon>Eukaryota</taxon>
        <taxon>Fungi</taxon>
        <taxon>Fungi incertae sedis</taxon>
        <taxon>Mucoromycota</taxon>
        <taxon>Glomeromycotina</taxon>
        <taxon>Glomeromycetes</taxon>
        <taxon>Glomerales</taxon>
        <taxon>Glomeraceae</taxon>
        <taxon>Funneliformis</taxon>
    </lineage>
</organism>
<dbReference type="AlphaFoldDB" id="A0A9N9EL68"/>
<dbReference type="Gene3D" id="1.20.1280.50">
    <property type="match status" value="1"/>
</dbReference>
<dbReference type="SMART" id="SM00256">
    <property type="entry name" value="FBOX"/>
    <property type="match status" value="1"/>
</dbReference>
<evidence type="ECO:0000259" key="2">
    <source>
        <dbReference type="PROSITE" id="PS50181"/>
    </source>
</evidence>
<dbReference type="EMBL" id="CAJVPP010006867">
    <property type="protein sequence ID" value="CAG8682366.1"/>
    <property type="molecule type" value="Genomic_DNA"/>
</dbReference>
<dbReference type="CDD" id="cd09917">
    <property type="entry name" value="F-box_SF"/>
    <property type="match status" value="1"/>
</dbReference>
<feature type="domain" description="F-box" evidence="2">
    <location>
        <begin position="35"/>
        <end position="87"/>
    </location>
</feature>
<sequence>ARPPPNSASTTPRTSRRFSSSSASSFLFPQKKHQIILATTLPNEILIEICSYLHPSDLYNLTLVCKRFRNLLWNKTNESTQLIWRTSRLNFIPHLVLPCPDGMSEQKYVWLMLLLNKCMFCEERDKRKLSMYWEFKMYCCQRCLAQRTVR</sequence>
<dbReference type="InterPro" id="IPR001810">
    <property type="entry name" value="F-box_dom"/>
</dbReference>
<keyword evidence="4" id="KW-1185">Reference proteome</keyword>
<protein>
    <submittedName>
        <fullName evidence="3">5535_t:CDS:1</fullName>
    </submittedName>
</protein>
<proteinExistence type="predicted"/>
<evidence type="ECO:0000256" key="1">
    <source>
        <dbReference type="SAM" id="MobiDB-lite"/>
    </source>
</evidence>
<dbReference type="Proteomes" id="UP000789375">
    <property type="component" value="Unassembled WGS sequence"/>
</dbReference>
<evidence type="ECO:0000313" key="4">
    <source>
        <dbReference type="Proteomes" id="UP000789375"/>
    </source>
</evidence>
<dbReference type="PROSITE" id="PS50181">
    <property type="entry name" value="FBOX"/>
    <property type="match status" value="1"/>
</dbReference>
<feature type="region of interest" description="Disordered" evidence="1">
    <location>
        <begin position="1"/>
        <end position="22"/>
    </location>
</feature>
<comment type="caution">
    <text evidence="3">The sequence shown here is derived from an EMBL/GenBank/DDBJ whole genome shotgun (WGS) entry which is preliminary data.</text>
</comment>
<dbReference type="Pfam" id="PF12937">
    <property type="entry name" value="F-box-like"/>
    <property type="match status" value="1"/>
</dbReference>
<name>A0A9N9EL68_FUNMO</name>
<gene>
    <name evidence="3" type="ORF">FMOSSE_LOCUS12952</name>
</gene>
<reference evidence="3" key="1">
    <citation type="submission" date="2021-06" db="EMBL/GenBank/DDBJ databases">
        <authorList>
            <person name="Kallberg Y."/>
            <person name="Tangrot J."/>
            <person name="Rosling A."/>
        </authorList>
    </citation>
    <scope>NUCLEOTIDE SEQUENCE</scope>
    <source>
        <strain evidence="3">87-6 pot B 2015</strain>
    </source>
</reference>